<dbReference type="AlphaFoldDB" id="A0A1L9BJY7"/>
<dbReference type="Proteomes" id="UP000182229">
    <property type="component" value="Unassembled WGS sequence"/>
</dbReference>
<evidence type="ECO:0008006" key="3">
    <source>
        <dbReference type="Google" id="ProtNLM"/>
    </source>
</evidence>
<reference evidence="1 2" key="2">
    <citation type="submission" date="2016-12" db="EMBL/GenBank/DDBJ databases">
        <title>Draft Genome Sequence of Cystobacter ferrugineus Strain Cbfe23.</title>
        <authorList>
            <person name="Akbar S."/>
            <person name="Dowd S.E."/>
            <person name="Stevens D.C."/>
        </authorList>
    </citation>
    <scope>NUCLEOTIDE SEQUENCE [LARGE SCALE GENOMIC DNA]</scope>
    <source>
        <strain evidence="1 2">Cbfe23</strain>
    </source>
</reference>
<gene>
    <name evidence="1" type="ORF">BON30_05345</name>
</gene>
<reference evidence="2" key="1">
    <citation type="submission" date="2016-11" db="EMBL/GenBank/DDBJ databases">
        <authorList>
            <person name="Shukria A."/>
            <person name="Stevens D.C."/>
        </authorList>
    </citation>
    <scope>NUCLEOTIDE SEQUENCE [LARGE SCALE GENOMIC DNA]</scope>
    <source>
        <strain evidence="2">Cbfe23</strain>
    </source>
</reference>
<protein>
    <recommendedName>
        <fullName evidence="3">Protein kinase</fullName>
    </recommendedName>
</protein>
<dbReference type="EMBL" id="MPIN01000001">
    <property type="protein sequence ID" value="OJH42612.1"/>
    <property type="molecule type" value="Genomic_DNA"/>
</dbReference>
<accession>A0A1L9BJY7</accession>
<organism evidence="1 2">
    <name type="scientific">Cystobacter ferrugineus</name>
    <dbReference type="NCBI Taxonomy" id="83449"/>
    <lineage>
        <taxon>Bacteria</taxon>
        <taxon>Pseudomonadati</taxon>
        <taxon>Myxococcota</taxon>
        <taxon>Myxococcia</taxon>
        <taxon>Myxococcales</taxon>
        <taxon>Cystobacterineae</taxon>
        <taxon>Archangiaceae</taxon>
        <taxon>Cystobacter</taxon>
    </lineage>
</organism>
<comment type="caution">
    <text evidence="1">The sequence shown here is derived from an EMBL/GenBank/DDBJ whole genome shotgun (WGS) entry which is preliminary data.</text>
</comment>
<dbReference type="OrthoDB" id="5523526at2"/>
<evidence type="ECO:0000313" key="1">
    <source>
        <dbReference type="EMBL" id="OJH42612.1"/>
    </source>
</evidence>
<keyword evidence="2" id="KW-1185">Reference proteome</keyword>
<name>A0A1L9BJY7_9BACT</name>
<proteinExistence type="predicted"/>
<evidence type="ECO:0000313" key="2">
    <source>
        <dbReference type="Proteomes" id="UP000182229"/>
    </source>
</evidence>
<dbReference type="STRING" id="83449.BON30_05345"/>
<dbReference type="RefSeq" id="WP_071896707.1">
    <property type="nucleotide sequence ID" value="NZ_MPIN01000001.1"/>
</dbReference>
<sequence length="262" mass="28249">MTDEKSGVGGTRRLFQLGESYGEVGPGLGCLYEAWRVDQGRPALVLRPGDGVEWRPEGPWRVCISCDPKEDSVTLDVEQAPAAAQMTELANLLVLMTAAVGRVEDNAQVQAHLARGPVVASALWSSRARWSRRVSALASVAVFALGLGVGLSIARAPTLPNETVAGMASKTVTLTNARYVFDSSESHAGIIAYPLPAKPLPEQATAPCKKRRSEFEINGGCWMELAHRPPCEEEDHAEYQGKCYMPVAKRVRPPQSVEPSGQ</sequence>